<dbReference type="AlphaFoldDB" id="A0A5B0MWT5"/>
<reference evidence="1 2" key="1">
    <citation type="submission" date="2019-05" db="EMBL/GenBank/DDBJ databases">
        <title>Emergence of the Ug99 lineage of the wheat stem rust pathogen through somatic hybridization.</title>
        <authorList>
            <person name="Li F."/>
            <person name="Upadhyaya N.M."/>
            <person name="Sperschneider J."/>
            <person name="Matny O."/>
            <person name="Nguyen-Phuc H."/>
            <person name="Mago R."/>
            <person name="Raley C."/>
            <person name="Miller M.E."/>
            <person name="Silverstein K.A.T."/>
            <person name="Henningsen E."/>
            <person name="Hirsch C.D."/>
            <person name="Visser B."/>
            <person name="Pretorius Z.A."/>
            <person name="Steffenson B.J."/>
            <person name="Schwessinger B."/>
            <person name="Dodds P.N."/>
            <person name="Figueroa M."/>
        </authorList>
    </citation>
    <scope>NUCLEOTIDE SEQUENCE [LARGE SCALE GENOMIC DNA]</scope>
    <source>
        <strain evidence="1">21-0</strain>
    </source>
</reference>
<sequence length="102" mass="11693">MSHEFKVKRVLPSTDSASDSNPFFLNLKTKIPLITYPIDKSLNPLSIIHLNCTFDPNHLLSQINFTQEELGRKTGGEYLQGSNYKKLFLLLLAFIESFYKVI</sequence>
<dbReference type="Proteomes" id="UP000324748">
    <property type="component" value="Unassembled WGS sequence"/>
</dbReference>
<proteinExistence type="predicted"/>
<protein>
    <submittedName>
        <fullName evidence="1">Uncharacterized protein</fullName>
    </submittedName>
</protein>
<dbReference type="EMBL" id="VSWC01000131">
    <property type="protein sequence ID" value="KAA1080716.1"/>
    <property type="molecule type" value="Genomic_DNA"/>
</dbReference>
<gene>
    <name evidence="1" type="ORF">PGT21_017974</name>
</gene>
<accession>A0A5B0MWT5</accession>
<name>A0A5B0MWT5_PUCGR</name>
<comment type="caution">
    <text evidence="1">The sequence shown here is derived from an EMBL/GenBank/DDBJ whole genome shotgun (WGS) entry which is preliminary data.</text>
</comment>
<keyword evidence="2" id="KW-1185">Reference proteome</keyword>
<organism evidence="1 2">
    <name type="scientific">Puccinia graminis f. sp. tritici</name>
    <dbReference type="NCBI Taxonomy" id="56615"/>
    <lineage>
        <taxon>Eukaryota</taxon>
        <taxon>Fungi</taxon>
        <taxon>Dikarya</taxon>
        <taxon>Basidiomycota</taxon>
        <taxon>Pucciniomycotina</taxon>
        <taxon>Pucciniomycetes</taxon>
        <taxon>Pucciniales</taxon>
        <taxon>Pucciniaceae</taxon>
        <taxon>Puccinia</taxon>
    </lineage>
</organism>
<evidence type="ECO:0000313" key="1">
    <source>
        <dbReference type="EMBL" id="KAA1080716.1"/>
    </source>
</evidence>
<evidence type="ECO:0000313" key="2">
    <source>
        <dbReference type="Proteomes" id="UP000324748"/>
    </source>
</evidence>